<dbReference type="Proteomes" id="UP000799424">
    <property type="component" value="Unassembled WGS sequence"/>
</dbReference>
<dbReference type="InterPro" id="IPR027973">
    <property type="entry name" value="FSAF1-like"/>
</dbReference>
<dbReference type="AlphaFoldDB" id="A0A6A6ZUR1"/>
<keyword evidence="3" id="KW-1185">Reference proteome</keyword>
<evidence type="ECO:0000256" key="1">
    <source>
        <dbReference type="SAM" id="MobiDB-lite"/>
    </source>
</evidence>
<protein>
    <submittedName>
        <fullName evidence="2">Uncharacterized protein</fullName>
    </submittedName>
</protein>
<organism evidence="2 3">
    <name type="scientific">Ophiobolus disseminans</name>
    <dbReference type="NCBI Taxonomy" id="1469910"/>
    <lineage>
        <taxon>Eukaryota</taxon>
        <taxon>Fungi</taxon>
        <taxon>Dikarya</taxon>
        <taxon>Ascomycota</taxon>
        <taxon>Pezizomycotina</taxon>
        <taxon>Dothideomycetes</taxon>
        <taxon>Pleosporomycetidae</taxon>
        <taxon>Pleosporales</taxon>
        <taxon>Pleosporineae</taxon>
        <taxon>Phaeosphaeriaceae</taxon>
        <taxon>Ophiobolus</taxon>
    </lineage>
</organism>
<reference evidence="2" key="1">
    <citation type="journal article" date="2020" name="Stud. Mycol.">
        <title>101 Dothideomycetes genomes: a test case for predicting lifestyles and emergence of pathogens.</title>
        <authorList>
            <person name="Haridas S."/>
            <person name="Albert R."/>
            <person name="Binder M."/>
            <person name="Bloem J."/>
            <person name="Labutti K."/>
            <person name="Salamov A."/>
            <person name="Andreopoulos B."/>
            <person name="Baker S."/>
            <person name="Barry K."/>
            <person name="Bills G."/>
            <person name="Bluhm B."/>
            <person name="Cannon C."/>
            <person name="Castanera R."/>
            <person name="Culley D."/>
            <person name="Daum C."/>
            <person name="Ezra D."/>
            <person name="Gonzalez J."/>
            <person name="Henrissat B."/>
            <person name="Kuo A."/>
            <person name="Liang C."/>
            <person name="Lipzen A."/>
            <person name="Lutzoni F."/>
            <person name="Magnuson J."/>
            <person name="Mondo S."/>
            <person name="Nolan M."/>
            <person name="Ohm R."/>
            <person name="Pangilinan J."/>
            <person name="Park H.-J."/>
            <person name="Ramirez L."/>
            <person name="Alfaro M."/>
            <person name="Sun H."/>
            <person name="Tritt A."/>
            <person name="Yoshinaga Y."/>
            <person name="Zwiers L.-H."/>
            <person name="Turgeon B."/>
            <person name="Goodwin S."/>
            <person name="Spatafora J."/>
            <person name="Crous P."/>
            <person name="Grigoriev I."/>
        </authorList>
    </citation>
    <scope>NUCLEOTIDE SEQUENCE</scope>
    <source>
        <strain evidence="2">CBS 113818</strain>
    </source>
</reference>
<sequence>MAPSLGKRKRISRKDLEWPSPSPSLSSDSGDCEGEDVQAIFRRAFEGKFKPLPTEHKKPKIEDKEVVQDKETEDDDSDWSGLSDEEDEVEVVEFKDARLDPDEDSRAEMKAFMSSKPPTSTSAPSKSLTVKKKQDDSELSEVTNLKNDQALQKLLRESHLLSTSSSGTSTPSLSATGIARHKSTDLHLQSLGAKGSVFTQKKMPMAQRKHMVQKARTTEEKRRAAAKEAGIILERPTMGTSAGKRDANRKREQAVGLPSVGKFRGGTLSLSKKDVRSITGGGSKDKGKAKKGRR</sequence>
<dbReference type="InterPro" id="IPR053030">
    <property type="entry name" value="Ribosomal_biogenesis_FAF1-like"/>
</dbReference>
<accession>A0A6A6ZUR1</accession>
<feature type="compositionally biased region" description="Low complexity" evidence="1">
    <location>
        <begin position="161"/>
        <end position="176"/>
    </location>
</feature>
<dbReference type="EMBL" id="MU006231">
    <property type="protein sequence ID" value="KAF2824077.1"/>
    <property type="molecule type" value="Genomic_DNA"/>
</dbReference>
<feature type="compositionally biased region" description="Basic residues" evidence="1">
    <location>
        <begin position="1"/>
        <end position="12"/>
    </location>
</feature>
<proteinExistence type="predicted"/>
<name>A0A6A6ZUR1_9PLEO</name>
<feature type="region of interest" description="Disordered" evidence="1">
    <location>
        <begin position="161"/>
        <end position="294"/>
    </location>
</feature>
<dbReference type="PANTHER" id="PTHR28096:SF1">
    <property type="entry name" value="PROTEIN FAF1"/>
    <property type="match status" value="1"/>
</dbReference>
<dbReference type="PANTHER" id="PTHR28096">
    <property type="entry name" value="PROTEIN FAF1"/>
    <property type="match status" value="1"/>
</dbReference>
<dbReference type="GO" id="GO:0005730">
    <property type="term" value="C:nucleolus"/>
    <property type="evidence" value="ECO:0007669"/>
    <property type="project" value="TreeGrafter"/>
</dbReference>
<gene>
    <name evidence="2" type="ORF">CC86DRAFT_297761</name>
</gene>
<feature type="compositionally biased region" description="Basic and acidic residues" evidence="1">
    <location>
        <begin position="92"/>
        <end position="109"/>
    </location>
</feature>
<feature type="compositionally biased region" description="Acidic residues" evidence="1">
    <location>
        <begin position="71"/>
        <end position="91"/>
    </location>
</feature>
<evidence type="ECO:0000313" key="2">
    <source>
        <dbReference type="EMBL" id="KAF2824077.1"/>
    </source>
</evidence>
<dbReference type="OrthoDB" id="5556956at2759"/>
<evidence type="ECO:0000313" key="3">
    <source>
        <dbReference type="Proteomes" id="UP000799424"/>
    </source>
</evidence>
<feature type="compositionally biased region" description="Basic and acidic residues" evidence="1">
    <location>
        <begin position="43"/>
        <end position="70"/>
    </location>
</feature>
<feature type="compositionally biased region" description="Basic and acidic residues" evidence="1">
    <location>
        <begin position="243"/>
        <end position="253"/>
    </location>
</feature>
<feature type="compositionally biased region" description="Basic and acidic residues" evidence="1">
    <location>
        <begin position="216"/>
        <end position="226"/>
    </location>
</feature>
<dbReference type="Pfam" id="PF15375">
    <property type="entry name" value="FSAF1"/>
    <property type="match status" value="1"/>
</dbReference>
<dbReference type="GO" id="GO:0000462">
    <property type="term" value="P:maturation of SSU-rRNA from tricistronic rRNA transcript (SSU-rRNA, 5.8S rRNA, LSU-rRNA)"/>
    <property type="evidence" value="ECO:0007669"/>
    <property type="project" value="TreeGrafter"/>
</dbReference>
<feature type="region of interest" description="Disordered" evidence="1">
    <location>
        <begin position="1"/>
        <end position="147"/>
    </location>
</feature>
<feature type="compositionally biased region" description="Low complexity" evidence="1">
    <location>
        <begin position="114"/>
        <end position="127"/>
    </location>
</feature>